<feature type="region of interest" description="Disordered" evidence="1">
    <location>
        <begin position="186"/>
        <end position="213"/>
    </location>
</feature>
<dbReference type="AlphaFoldDB" id="C5FE86"/>
<feature type="compositionally biased region" description="Polar residues" evidence="1">
    <location>
        <begin position="187"/>
        <end position="200"/>
    </location>
</feature>
<dbReference type="eggNOG" id="ENOG502STPP">
    <property type="taxonomic scope" value="Eukaryota"/>
</dbReference>
<evidence type="ECO:0000256" key="1">
    <source>
        <dbReference type="SAM" id="MobiDB-lite"/>
    </source>
</evidence>
<dbReference type="VEuPathDB" id="FungiDB:MCYG_01008"/>
<proteinExistence type="predicted"/>
<organism evidence="2 3">
    <name type="scientific">Arthroderma otae (strain ATCC MYA-4605 / CBS 113480)</name>
    <name type="common">Microsporum canis</name>
    <dbReference type="NCBI Taxonomy" id="554155"/>
    <lineage>
        <taxon>Eukaryota</taxon>
        <taxon>Fungi</taxon>
        <taxon>Dikarya</taxon>
        <taxon>Ascomycota</taxon>
        <taxon>Pezizomycotina</taxon>
        <taxon>Eurotiomycetes</taxon>
        <taxon>Eurotiomycetidae</taxon>
        <taxon>Onygenales</taxon>
        <taxon>Arthrodermataceae</taxon>
        <taxon>Microsporum</taxon>
    </lineage>
</organism>
<dbReference type="STRING" id="554155.C5FE86"/>
<feature type="region of interest" description="Disordered" evidence="1">
    <location>
        <begin position="1"/>
        <end position="31"/>
    </location>
</feature>
<keyword evidence="3" id="KW-1185">Reference proteome</keyword>
<protein>
    <submittedName>
        <fullName evidence="2">Uncharacterized protein</fullName>
    </submittedName>
</protein>
<dbReference type="Proteomes" id="UP000002035">
    <property type="component" value="Unassembled WGS sequence"/>
</dbReference>
<feature type="compositionally biased region" description="Basic and acidic residues" evidence="1">
    <location>
        <begin position="204"/>
        <end position="213"/>
    </location>
</feature>
<accession>C5FE86</accession>
<dbReference type="RefSeq" id="XP_002850904.1">
    <property type="nucleotide sequence ID" value="XM_002850858.1"/>
</dbReference>
<reference evidence="3" key="1">
    <citation type="journal article" date="2012" name="MBio">
        <title>Comparative genome analysis of Trichophyton rubrum and related dermatophytes reveals candidate genes involved in infection.</title>
        <authorList>
            <person name="Martinez D.A."/>
            <person name="Oliver B.G."/>
            <person name="Graeser Y."/>
            <person name="Goldberg J.M."/>
            <person name="Li W."/>
            <person name="Martinez-Rossi N.M."/>
            <person name="Monod M."/>
            <person name="Shelest E."/>
            <person name="Barton R.C."/>
            <person name="Birch E."/>
            <person name="Brakhage A.A."/>
            <person name="Chen Z."/>
            <person name="Gurr S.J."/>
            <person name="Heiman D."/>
            <person name="Heitman J."/>
            <person name="Kosti I."/>
            <person name="Rossi A."/>
            <person name="Saif S."/>
            <person name="Samalova M."/>
            <person name="Saunders C.W."/>
            <person name="Shea T."/>
            <person name="Summerbell R.C."/>
            <person name="Xu J."/>
            <person name="Young S."/>
            <person name="Zeng Q."/>
            <person name="Birren B.W."/>
            <person name="Cuomo C.A."/>
            <person name="White T.C."/>
        </authorList>
    </citation>
    <scope>NUCLEOTIDE SEQUENCE [LARGE SCALE GENOMIC DNA]</scope>
    <source>
        <strain evidence="3">ATCC MYA-4605 / CBS 113480</strain>
    </source>
</reference>
<evidence type="ECO:0000313" key="2">
    <source>
        <dbReference type="EMBL" id="EEQ28120.1"/>
    </source>
</evidence>
<dbReference type="HOGENOM" id="CLU_046552_0_0_1"/>
<gene>
    <name evidence="2" type="ORF">MCYG_01008</name>
</gene>
<dbReference type="GeneID" id="9223641"/>
<name>C5FE86_ARTOC</name>
<evidence type="ECO:0000313" key="3">
    <source>
        <dbReference type="Proteomes" id="UP000002035"/>
    </source>
</evidence>
<dbReference type="OMA" id="FPRAFVI"/>
<sequence length="402" mass="44028">MDTSFPTAARPILASSLLPPDDDPASIASSLDEDEWRLKPDIYGDEASKKPAAAIASTGQILGISSLIPNLDQGNQTSDNNGNVREWVDELSIHFLISLITRSPSVTPDRPRAFVIQFSGRRPLPPTTLHGFIQAKLPDLSPKETEAIINSVSIFHASGFGQIVNAVDQVSDLLFKIEQIRQESKNENTLSPNISSSPSGQARVESENARGKEDAAEPPILLLIEGMDLAVHEIIRTSDIDTAGAQLSSFLRTLILLCQTYKSLLTVILINSIPLRPLPPMSLQLSPEELQAQLRAGTTPVETPWTSPYTVKDMEIPVESAFDALPDRQLITASPYPPNQRLSLLADAIGEGIDIHLVVSCVDNERIIEVVKDRDKVVMYGGIKYMPNGLEEKQSTNRRQCR</sequence>
<dbReference type="OrthoDB" id="4344093at2759"/>
<dbReference type="EMBL" id="DS995701">
    <property type="protein sequence ID" value="EEQ28120.1"/>
    <property type="molecule type" value="Genomic_DNA"/>
</dbReference>